<comment type="caution">
    <text evidence="1">The sequence shown here is derived from an EMBL/GenBank/DDBJ whole genome shotgun (WGS) entry which is preliminary data.</text>
</comment>
<evidence type="ECO:0000313" key="1">
    <source>
        <dbReference type="EMBL" id="EYC17392.1"/>
    </source>
</evidence>
<sequence length="92" mass="10142">MALPTLLPTVVAFLSESACILLKQISSLYKAISEPFAVNCVGKTRIHAFAHANTSSECTSTFRPGIKAAQEKKETPRDDKKFLFWSPELCIP</sequence>
<proteinExistence type="predicted"/>
<protein>
    <submittedName>
        <fullName evidence="1">Uncharacterized protein</fullName>
    </submittedName>
</protein>
<organism evidence="1 2">
    <name type="scientific">Ancylostoma ceylanicum</name>
    <dbReference type="NCBI Taxonomy" id="53326"/>
    <lineage>
        <taxon>Eukaryota</taxon>
        <taxon>Metazoa</taxon>
        <taxon>Ecdysozoa</taxon>
        <taxon>Nematoda</taxon>
        <taxon>Chromadorea</taxon>
        <taxon>Rhabditida</taxon>
        <taxon>Rhabditina</taxon>
        <taxon>Rhabditomorpha</taxon>
        <taxon>Strongyloidea</taxon>
        <taxon>Ancylostomatidae</taxon>
        <taxon>Ancylostomatinae</taxon>
        <taxon>Ancylostoma</taxon>
    </lineage>
</organism>
<dbReference type="AlphaFoldDB" id="A0A016URD2"/>
<dbReference type="Proteomes" id="UP000024635">
    <property type="component" value="Unassembled WGS sequence"/>
</dbReference>
<keyword evidence="2" id="KW-1185">Reference proteome</keyword>
<reference evidence="2" key="1">
    <citation type="journal article" date="2015" name="Nat. Genet.">
        <title>The genome and transcriptome of the zoonotic hookworm Ancylostoma ceylanicum identify infection-specific gene families.</title>
        <authorList>
            <person name="Schwarz E.M."/>
            <person name="Hu Y."/>
            <person name="Antoshechkin I."/>
            <person name="Miller M.M."/>
            <person name="Sternberg P.W."/>
            <person name="Aroian R.V."/>
        </authorList>
    </citation>
    <scope>NUCLEOTIDE SEQUENCE</scope>
    <source>
        <strain evidence="2">HY135</strain>
    </source>
</reference>
<name>A0A016URD2_9BILA</name>
<dbReference type="EMBL" id="JARK01001366">
    <property type="protein sequence ID" value="EYC17392.1"/>
    <property type="molecule type" value="Genomic_DNA"/>
</dbReference>
<gene>
    <name evidence="1" type="primary">Acey_s0030.g2019</name>
    <name evidence="1" type="ORF">Y032_0030g2019</name>
</gene>
<accession>A0A016URD2</accession>
<evidence type="ECO:0000313" key="2">
    <source>
        <dbReference type="Proteomes" id="UP000024635"/>
    </source>
</evidence>